<feature type="transmembrane region" description="Helical" evidence="4">
    <location>
        <begin position="397"/>
        <end position="415"/>
    </location>
</feature>
<organism evidence="5 6">
    <name type="scientific">Paenibacillus allorhizosphaerae</name>
    <dbReference type="NCBI Taxonomy" id="2849866"/>
    <lineage>
        <taxon>Bacteria</taxon>
        <taxon>Bacillati</taxon>
        <taxon>Bacillota</taxon>
        <taxon>Bacilli</taxon>
        <taxon>Bacillales</taxon>
        <taxon>Paenibacillaceae</taxon>
        <taxon>Paenibacillus</taxon>
    </lineage>
</organism>
<dbReference type="InterPro" id="IPR004995">
    <property type="entry name" value="Spore_Ger"/>
</dbReference>
<evidence type="ECO:0000313" key="5">
    <source>
        <dbReference type="EMBL" id="CAG7633084.1"/>
    </source>
</evidence>
<keyword evidence="4" id="KW-0812">Transmembrane</keyword>
<reference evidence="5 6" key="1">
    <citation type="submission" date="2021-06" db="EMBL/GenBank/DDBJ databases">
        <authorList>
            <person name="Criscuolo A."/>
        </authorList>
    </citation>
    <scope>NUCLEOTIDE SEQUENCE [LARGE SCALE GENOMIC DNA]</scope>
    <source>
        <strain evidence="6">CIP 111802</strain>
    </source>
</reference>
<dbReference type="Pfam" id="PF03323">
    <property type="entry name" value="GerA"/>
    <property type="match status" value="1"/>
</dbReference>
<feature type="transmembrane region" description="Helical" evidence="4">
    <location>
        <begin position="421"/>
        <end position="440"/>
    </location>
</feature>
<dbReference type="PANTHER" id="PTHR22550:SF5">
    <property type="entry name" value="LEUCINE ZIPPER PROTEIN 4"/>
    <property type="match status" value="1"/>
</dbReference>
<protein>
    <submittedName>
        <fullName evidence="5">Spore germination protein A1</fullName>
    </submittedName>
</protein>
<keyword evidence="2 4" id="KW-0472">Membrane</keyword>
<dbReference type="Proteomes" id="UP000730618">
    <property type="component" value="Unassembled WGS sequence"/>
</dbReference>
<evidence type="ECO:0000256" key="2">
    <source>
        <dbReference type="ARBA" id="ARBA00023136"/>
    </source>
</evidence>
<evidence type="ECO:0000256" key="4">
    <source>
        <dbReference type="SAM" id="Phobius"/>
    </source>
</evidence>
<comment type="similarity">
    <text evidence="1">Belongs to the GerABKA family.</text>
</comment>
<feature type="transmembrane region" description="Helical" evidence="4">
    <location>
        <begin position="325"/>
        <end position="347"/>
    </location>
</feature>
<sequence>MWRLLLGKKRPADHSPPISIENRKNSASGGRGSVAISKTLPDNKKWIEEAFAHCEDLILDNWRYGPDLTHTAFTVYFETLLEHKELNYLKESLQDLVTHKVGPAATITPGQVISFFERNGVSAKSAKVLHDFDQALLKILDGDIVIFFNHWDKVLSYSSRGLVTRQVTESITEPVVQGPHMSAVEDLNKNIGLIRDLLKTCKLKVEKLTVGEESRRTIAFSYLEGAVNPETLAEFKRRISQIDKEEILETSYLEEWIDESAYSPFPQVRYTERPDVAIAGLLDGKIVAMVSGTPTLMICPGLFFEFFSASEDYYHRTVFTSLIRLLRVGAFLIALLLPSTYIALSTFHSELLPTVLLLAILDTREGIPFPAFMEALIMEFFFELLREAGIRLPRPIGSAVSIVGALVIGQAAIQAKIASPVMVIVVALTGIASFALPQYNMAVAIRIVRFPLMILAATLGGLGIMIGFLLTFLHLASLRSLGQPYLATMAPLEIKQLRDVFLIVPRKILTQSPRNRHLHKKNP</sequence>
<feature type="region of interest" description="Disordered" evidence="3">
    <location>
        <begin position="1"/>
        <end position="34"/>
    </location>
</feature>
<name>A0ABN7TMV7_9BACL</name>
<accession>A0ABN7TMV7</accession>
<dbReference type="RefSeq" id="WP_218098237.1">
    <property type="nucleotide sequence ID" value="NZ_CAJVCE010000004.1"/>
</dbReference>
<evidence type="ECO:0000256" key="3">
    <source>
        <dbReference type="SAM" id="MobiDB-lite"/>
    </source>
</evidence>
<feature type="transmembrane region" description="Helical" evidence="4">
    <location>
        <begin position="367"/>
        <end position="385"/>
    </location>
</feature>
<keyword evidence="6" id="KW-1185">Reference proteome</keyword>
<dbReference type="PIRSF" id="PIRSF005690">
    <property type="entry name" value="GerBA"/>
    <property type="match status" value="1"/>
</dbReference>
<evidence type="ECO:0000313" key="6">
    <source>
        <dbReference type="Proteomes" id="UP000730618"/>
    </source>
</evidence>
<dbReference type="InterPro" id="IPR050768">
    <property type="entry name" value="UPF0353/GerABKA_families"/>
</dbReference>
<gene>
    <name evidence="5" type="primary">gerAA_3</name>
    <name evidence="5" type="ORF">PAECIP111802_01909</name>
</gene>
<comment type="caution">
    <text evidence="5">The sequence shown here is derived from an EMBL/GenBank/DDBJ whole genome shotgun (WGS) entry which is preliminary data.</text>
</comment>
<evidence type="ECO:0000256" key="1">
    <source>
        <dbReference type="ARBA" id="ARBA00005278"/>
    </source>
</evidence>
<keyword evidence="4" id="KW-1133">Transmembrane helix</keyword>
<dbReference type="PANTHER" id="PTHR22550">
    <property type="entry name" value="SPORE GERMINATION PROTEIN"/>
    <property type="match status" value="1"/>
</dbReference>
<feature type="compositionally biased region" description="Basic residues" evidence="3">
    <location>
        <begin position="1"/>
        <end position="11"/>
    </location>
</feature>
<feature type="transmembrane region" description="Helical" evidence="4">
    <location>
        <begin position="452"/>
        <end position="476"/>
    </location>
</feature>
<dbReference type="EMBL" id="CAJVCE010000004">
    <property type="protein sequence ID" value="CAG7633084.1"/>
    <property type="molecule type" value="Genomic_DNA"/>
</dbReference>
<proteinExistence type="inferred from homology"/>